<keyword evidence="1" id="KW-0812">Transmembrane</keyword>
<dbReference type="RefSeq" id="WP_179483944.1">
    <property type="nucleotide sequence ID" value="NZ_JACCFW010000003.1"/>
</dbReference>
<accession>A0A853DG81</accession>
<dbReference type="AlphaFoldDB" id="A0A853DG81"/>
<feature type="transmembrane region" description="Helical" evidence="1">
    <location>
        <begin position="7"/>
        <end position="25"/>
    </location>
</feature>
<keyword evidence="3" id="KW-1185">Reference proteome</keyword>
<keyword evidence="1" id="KW-0472">Membrane</keyword>
<gene>
    <name evidence="2" type="ORF">HNR15_003570</name>
</gene>
<organism evidence="2 3">
    <name type="scientific">Allobranchiibius huperziae</name>
    <dbReference type="NCBI Taxonomy" id="1874116"/>
    <lineage>
        <taxon>Bacteria</taxon>
        <taxon>Bacillati</taxon>
        <taxon>Actinomycetota</taxon>
        <taxon>Actinomycetes</taxon>
        <taxon>Micrococcales</taxon>
        <taxon>Dermacoccaceae</taxon>
        <taxon>Allobranchiibius</taxon>
    </lineage>
</organism>
<keyword evidence="1" id="KW-1133">Transmembrane helix</keyword>
<protein>
    <submittedName>
        <fullName evidence="2">Uncharacterized protein</fullName>
    </submittedName>
</protein>
<proteinExistence type="predicted"/>
<reference evidence="2 3" key="1">
    <citation type="submission" date="2020-07" db="EMBL/GenBank/DDBJ databases">
        <title>Sequencing the genomes of 1000 actinobacteria strains.</title>
        <authorList>
            <person name="Klenk H.-P."/>
        </authorList>
    </citation>
    <scope>NUCLEOTIDE SEQUENCE [LARGE SCALE GENOMIC DNA]</scope>
    <source>
        <strain evidence="2 3">DSM 29531</strain>
    </source>
</reference>
<sequence>MPRQQISCWRNVIGAAQLMLTVWLVPSHLPTLAAVAVELAVAGWALWFTSHWRFARRSRWWLSPVAGRVYWRVRHHRAAPSAV</sequence>
<evidence type="ECO:0000313" key="3">
    <source>
        <dbReference type="Proteomes" id="UP000571817"/>
    </source>
</evidence>
<feature type="transmembrane region" description="Helical" evidence="1">
    <location>
        <begin position="31"/>
        <end position="49"/>
    </location>
</feature>
<evidence type="ECO:0000256" key="1">
    <source>
        <dbReference type="SAM" id="Phobius"/>
    </source>
</evidence>
<dbReference type="EMBL" id="JACCFW010000003">
    <property type="protein sequence ID" value="NYJ76552.1"/>
    <property type="molecule type" value="Genomic_DNA"/>
</dbReference>
<comment type="caution">
    <text evidence="2">The sequence shown here is derived from an EMBL/GenBank/DDBJ whole genome shotgun (WGS) entry which is preliminary data.</text>
</comment>
<dbReference type="Proteomes" id="UP000571817">
    <property type="component" value="Unassembled WGS sequence"/>
</dbReference>
<evidence type="ECO:0000313" key="2">
    <source>
        <dbReference type="EMBL" id="NYJ76552.1"/>
    </source>
</evidence>
<name>A0A853DG81_9MICO</name>